<evidence type="ECO:0000259" key="2">
    <source>
        <dbReference type="Pfam" id="PF02350"/>
    </source>
</evidence>
<dbReference type="NCBIfam" id="TIGR00236">
    <property type="entry name" value="wecB"/>
    <property type="match status" value="1"/>
</dbReference>
<comment type="similarity">
    <text evidence="1">Belongs to the UDP-N-acetylglucosamine 2-epimerase family.</text>
</comment>
<dbReference type="RefSeq" id="WP_153421250.1">
    <property type="nucleotide sequence ID" value="NZ_WFLM01000005.1"/>
</dbReference>
<keyword evidence="4" id="KW-1185">Reference proteome</keyword>
<dbReference type="GO" id="GO:0008761">
    <property type="term" value="F:UDP-N-acetylglucosamine 2-epimerase activity"/>
    <property type="evidence" value="ECO:0007669"/>
    <property type="project" value="UniProtKB-EC"/>
</dbReference>
<reference evidence="3 4" key="1">
    <citation type="submission" date="2019-10" db="EMBL/GenBank/DDBJ databases">
        <title>New species of Slilvanegrellaceae.</title>
        <authorList>
            <person name="Pitt A."/>
            <person name="Hahn M.W."/>
        </authorList>
    </citation>
    <scope>NUCLEOTIDE SEQUENCE [LARGE SCALE GENOMIC DNA]</scope>
    <source>
        <strain evidence="3 4">SP-Ram-0.45-NSY-1</strain>
    </source>
</reference>
<dbReference type="OrthoDB" id="9803238at2"/>
<dbReference type="EMBL" id="WFLM01000005">
    <property type="protein sequence ID" value="KAB8036835.1"/>
    <property type="molecule type" value="Genomic_DNA"/>
</dbReference>
<name>A0A6N6VSR3_9BACT</name>
<dbReference type="AlphaFoldDB" id="A0A6N6VSR3"/>
<dbReference type="PANTHER" id="PTHR43174:SF1">
    <property type="entry name" value="UDP-N-ACETYLGLUCOSAMINE 2-EPIMERASE"/>
    <property type="match status" value="1"/>
</dbReference>
<proteinExistence type="inferred from homology"/>
<sequence>MKKIITVIGARPQFIKAAPVSKTFEESNKIDEIIVHTGQHYDESMSNLFFNELKIKKPLYNLEVGSCSHAEQTGKILNGIEKIIIKEKPDLLLVYGDTNSTIAGALAASKLHIPVAHVEAGLRSFNRNMPEEVNRIVTDHLSEYLFSPTEIATSNLIKEGLSNRKIFNIGDVMHDSCKEFIKEEYITYDILKKYNLEKKKYVICTIHRAENTDSEEVLSNILKNLDKVSDTINIIFPLHPRTKKIIESKNLLNKTNIKFIDPVGYIEMLNLLKNAEFIITDSGGIQKEGYFLGTQAIVLRNETEWTELVDINWNILVPPNTQNFYQKILNFKTIENQKRSSFYGNGNSSQQMLNYILEN</sequence>
<organism evidence="3 4">
    <name type="scientific">Silvanigrella paludirubra</name>
    <dbReference type="NCBI Taxonomy" id="2499159"/>
    <lineage>
        <taxon>Bacteria</taxon>
        <taxon>Pseudomonadati</taxon>
        <taxon>Bdellovibrionota</taxon>
        <taxon>Oligoflexia</taxon>
        <taxon>Silvanigrellales</taxon>
        <taxon>Silvanigrellaceae</taxon>
        <taxon>Silvanigrella</taxon>
    </lineage>
</organism>
<protein>
    <submittedName>
        <fullName evidence="3">UDP-N-acetylglucosamine 2-epimerase (Non-hydrolyzing)</fullName>
        <ecNumber evidence="3">5.1.3.14</ecNumber>
    </submittedName>
</protein>
<keyword evidence="1 3" id="KW-0413">Isomerase</keyword>
<gene>
    <name evidence="3" type="ORF">GCL60_13400</name>
</gene>
<dbReference type="CDD" id="cd03786">
    <property type="entry name" value="GTB_UDP-GlcNAc_2-Epimerase"/>
    <property type="match status" value="1"/>
</dbReference>
<accession>A0A6N6VSR3</accession>
<feature type="domain" description="UDP-N-acetylglucosamine 2-epimerase" evidence="2">
    <location>
        <begin position="23"/>
        <end position="356"/>
    </location>
</feature>
<comment type="caution">
    <text evidence="3">The sequence shown here is derived from an EMBL/GenBank/DDBJ whole genome shotgun (WGS) entry which is preliminary data.</text>
</comment>
<dbReference type="InterPro" id="IPR003331">
    <property type="entry name" value="UDP_GlcNAc_Epimerase_2_dom"/>
</dbReference>
<dbReference type="Pfam" id="PF02350">
    <property type="entry name" value="Epimerase_2"/>
    <property type="match status" value="1"/>
</dbReference>
<evidence type="ECO:0000313" key="4">
    <source>
        <dbReference type="Proteomes" id="UP000437748"/>
    </source>
</evidence>
<dbReference type="Gene3D" id="3.40.50.2000">
    <property type="entry name" value="Glycogen Phosphorylase B"/>
    <property type="match status" value="2"/>
</dbReference>
<evidence type="ECO:0000256" key="1">
    <source>
        <dbReference type="RuleBase" id="RU003513"/>
    </source>
</evidence>
<dbReference type="PANTHER" id="PTHR43174">
    <property type="entry name" value="UDP-N-ACETYLGLUCOSAMINE 2-EPIMERASE"/>
    <property type="match status" value="1"/>
</dbReference>
<dbReference type="Proteomes" id="UP000437748">
    <property type="component" value="Unassembled WGS sequence"/>
</dbReference>
<evidence type="ECO:0000313" key="3">
    <source>
        <dbReference type="EMBL" id="KAB8036835.1"/>
    </source>
</evidence>
<dbReference type="InterPro" id="IPR029767">
    <property type="entry name" value="WecB-like"/>
</dbReference>
<dbReference type="SUPFAM" id="SSF53756">
    <property type="entry name" value="UDP-Glycosyltransferase/glycogen phosphorylase"/>
    <property type="match status" value="1"/>
</dbReference>
<dbReference type="EC" id="5.1.3.14" evidence="3"/>